<reference evidence="5 8" key="3">
    <citation type="submission" date="2019-01" db="EMBL/GenBank/DDBJ databases">
        <title>High-quality-draft genome sequences of five non-tuberculosis mycobacteriaceae isolated from a nosocomial environment.</title>
        <authorList>
            <person name="Tiago I."/>
            <person name="Alarico S."/>
            <person name="Pereira S.G."/>
            <person name="Coelho C."/>
            <person name="Maranha A."/>
            <person name="Empadinhas N."/>
        </authorList>
    </citation>
    <scope>NUCLEOTIDE SEQUENCE [LARGE SCALE GENOMIC DNA]</scope>
    <source>
        <strain evidence="5 8">22DIII</strain>
    </source>
</reference>
<evidence type="ECO:0000313" key="8">
    <source>
        <dbReference type="Proteomes" id="UP000294952"/>
    </source>
</evidence>
<keyword evidence="6" id="KW-1185">Reference proteome</keyword>
<keyword evidence="2" id="KW-0472">Membrane</keyword>
<dbReference type="PATRIC" id="fig|1807.13.peg.1409"/>
<organism evidence="4 7">
    <name type="scientific">Mycolicibacterium obuense</name>
    <dbReference type="NCBI Taxonomy" id="1807"/>
    <lineage>
        <taxon>Bacteria</taxon>
        <taxon>Bacillati</taxon>
        <taxon>Actinomycetota</taxon>
        <taxon>Actinomycetes</taxon>
        <taxon>Mycobacteriales</taxon>
        <taxon>Mycobacteriaceae</taxon>
        <taxon>Mycolicibacterium</taxon>
    </lineage>
</organism>
<name>A0A0J6WHV3_9MYCO</name>
<dbReference type="EMBL" id="JYNU01000003">
    <property type="protein sequence ID" value="KMO81302.1"/>
    <property type="molecule type" value="Genomic_DNA"/>
</dbReference>
<feature type="region of interest" description="Disordered" evidence="1">
    <location>
        <begin position="60"/>
        <end position="80"/>
    </location>
</feature>
<feature type="region of interest" description="Disordered" evidence="1">
    <location>
        <begin position="1"/>
        <end position="21"/>
    </location>
</feature>
<dbReference type="AlphaFoldDB" id="A0A0J6WHV3"/>
<reference evidence="3 6" key="2">
    <citation type="submission" date="2015-04" db="EMBL/GenBank/DDBJ databases">
        <title>Genome sequence of Mycobacterium obuense UC1.</title>
        <authorList>
            <person name="Greninger A.L."/>
            <person name="Cunningham G."/>
            <person name="Chiu C.Y."/>
            <person name="Miller S."/>
        </authorList>
    </citation>
    <scope>NUCLEOTIDE SEQUENCE [LARGE SCALE GENOMIC DNA]</scope>
    <source>
        <strain evidence="3 6">UC1</strain>
    </source>
</reference>
<evidence type="ECO:0000313" key="3">
    <source>
        <dbReference type="EMBL" id="KKF03636.1"/>
    </source>
</evidence>
<dbReference type="STRING" id="1807.MOBUDSM44075_00529"/>
<evidence type="ECO:0000313" key="4">
    <source>
        <dbReference type="EMBL" id="KMO81302.1"/>
    </source>
</evidence>
<dbReference type="RefSeq" id="WP_046361349.1">
    <property type="nucleotide sequence ID" value="NZ_CALTXN010000019.1"/>
</dbReference>
<evidence type="ECO:0000313" key="6">
    <source>
        <dbReference type="Proteomes" id="UP000034150"/>
    </source>
</evidence>
<evidence type="ECO:0000256" key="1">
    <source>
        <dbReference type="SAM" id="MobiDB-lite"/>
    </source>
</evidence>
<accession>A0A0J6WHV3</accession>
<sequence length="80" mass="7921">MTEPTAALDDGAWAAPGPEPRRRRAREIAAAVAIAAVIGGLGGAAIHAARSHGHFPGPFMVDMSGEGAPERGHAGGAAIS</sequence>
<dbReference type="Proteomes" id="UP000294952">
    <property type="component" value="Unassembled WGS sequence"/>
</dbReference>
<proteinExistence type="predicted"/>
<dbReference type="Proteomes" id="UP000034150">
    <property type="component" value="Unassembled WGS sequence"/>
</dbReference>
<gene>
    <name evidence="5" type="ORF">EUA04_17075</name>
    <name evidence="4" type="ORF">MOBUDSM44075_00529</name>
    <name evidence="3" type="ORF">WN67_01735</name>
</gene>
<dbReference type="EMBL" id="LAUZ02000011">
    <property type="protein sequence ID" value="KKF03636.1"/>
    <property type="molecule type" value="Genomic_DNA"/>
</dbReference>
<reference evidence="4 7" key="1">
    <citation type="journal article" date="2015" name="Genome Biol. Evol.">
        <title>Characterization of Three Mycobacterium spp. with Potential Use in Bioremediation by Genome Sequencing and Comparative Genomics.</title>
        <authorList>
            <person name="Das S."/>
            <person name="Pettersson B.M."/>
            <person name="Behra P.R."/>
            <person name="Ramesh M."/>
            <person name="Dasgupta S."/>
            <person name="Bhattacharya A."/>
            <person name="Kirsebom L.A."/>
        </authorList>
    </citation>
    <scope>NUCLEOTIDE SEQUENCE [LARGE SCALE GENOMIC DNA]</scope>
    <source>
        <strain evidence="4 7">DSM 44075</strain>
    </source>
</reference>
<evidence type="ECO:0000313" key="5">
    <source>
        <dbReference type="EMBL" id="TDL06433.1"/>
    </source>
</evidence>
<evidence type="ECO:0000313" key="7">
    <source>
        <dbReference type="Proteomes" id="UP000036313"/>
    </source>
</evidence>
<evidence type="ECO:0000256" key="2">
    <source>
        <dbReference type="SAM" id="Phobius"/>
    </source>
</evidence>
<dbReference type="EMBL" id="SDLP01000005">
    <property type="protein sequence ID" value="TDL06433.1"/>
    <property type="molecule type" value="Genomic_DNA"/>
</dbReference>
<feature type="transmembrane region" description="Helical" evidence="2">
    <location>
        <begin position="28"/>
        <end position="49"/>
    </location>
</feature>
<keyword evidence="2" id="KW-1133">Transmembrane helix</keyword>
<protein>
    <submittedName>
        <fullName evidence="4">Uncharacterized protein</fullName>
    </submittedName>
</protein>
<dbReference type="Proteomes" id="UP000036313">
    <property type="component" value="Unassembled WGS sequence"/>
</dbReference>
<keyword evidence="2" id="KW-0812">Transmembrane</keyword>
<comment type="caution">
    <text evidence="4">The sequence shown here is derived from an EMBL/GenBank/DDBJ whole genome shotgun (WGS) entry which is preliminary data.</text>
</comment>